<dbReference type="GO" id="GO:0016620">
    <property type="term" value="F:oxidoreductase activity, acting on the aldehyde or oxo group of donors, NAD or NADP as acceptor"/>
    <property type="evidence" value="ECO:0007669"/>
    <property type="project" value="InterPro"/>
</dbReference>
<comment type="caution">
    <text evidence="7">The sequence shown here is derived from an EMBL/GenBank/DDBJ whole genome shotgun (WGS) entry which is preliminary data.</text>
</comment>
<dbReference type="Proteomes" id="UP000036867">
    <property type="component" value="Unassembled WGS sequence"/>
</dbReference>
<dbReference type="InterPro" id="IPR015590">
    <property type="entry name" value="Aldehyde_DH_dom"/>
</dbReference>
<gene>
    <name evidence="7" type="ORF">AMD00_00090</name>
</gene>
<dbReference type="EMBL" id="LILB01000001">
    <property type="protein sequence ID" value="KOO50971.1"/>
    <property type="molecule type" value="Genomic_DNA"/>
</dbReference>
<protein>
    <submittedName>
        <fullName evidence="7">Aldehyde dehydrogenase</fullName>
    </submittedName>
</protein>
<dbReference type="Gene3D" id="3.40.309.10">
    <property type="entry name" value="Aldehyde Dehydrogenase, Chain A, domain 2"/>
    <property type="match status" value="1"/>
</dbReference>
<dbReference type="RefSeq" id="WP_053415082.1">
    <property type="nucleotide sequence ID" value="NZ_LILB01000001.1"/>
</dbReference>
<dbReference type="InterPro" id="IPR016162">
    <property type="entry name" value="Ald_DH_N"/>
</dbReference>
<dbReference type="PATRIC" id="fig|263475.3.peg.312"/>
<dbReference type="InterPro" id="IPR016163">
    <property type="entry name" value="Ald_DH_C"/>
</dbReference>
<comment type="similarity">
    <text evidence="1 5">Belongs to the aldehyde dehydrogenase family.</text>
</comment>
<evidence type="ECO:0000259" key="6">
    <source>
        <dbReference type="Pfam" id="PF00171"/>
    </source>
</evidence>
<feature type="domain" description="Aldehyde dehydrogenase" evidence="6">
    <location>
        <begin position="16"/>
        <end position="473"/>
    </location>
</feature>
<dbReference type="OrthoDB" id="9762913at2"/>
<evidence type="ECO:0000256" key="5">
    <source>
        <dbReference type="RuleBase" id="RU003345"/>
    </source>
</evidence>
<dbReference type="Gene3D" id="3.40.605.10">
    <property type="entry name" value="Aldehyde Dehydrogenase, Chain A, domain 1"/>
    <property type="match status" value="1"/>
</dbReference>
<keyword evidence="8" id="KW-1185">Reference proteome</keyword>
<dbReference type="STRING" id="263475.AMD00_00090"/>
<evidence type="ECO:0000256" key="2">
    <source>
        <dbReference type="ARBA" id="ARBA00023002"/>
    </source>
</evidence>
<feature type="active site" evidence="4">
    <location>
        <position position="252"/>
    </location>
</feature>
<dbReference type="GeneID" id="301134527"/>
<keyword evidence="3" id="KW-0520">NAD</keyword>
<reference evidence="8" key="1">
    <citation type="submission" date="2015-08" db="EMBL/GenBank/DDBJ databases">
        <title>Fjat-10028 dsm 16317.</title>
        <authorList>
            <person name="Liu B."/>
            <person name="Wang J."/>
            <person name="Zhu Y."/>
            <person name="Liu G."/>
            <person name="Chen Q."/>
            <person name="Chen Z."/>
            <person name="Lan J."/>
            <person name="Che J."/>
            <person name="Ge C."/>
            <person name="Shi H."/>
            <person name="Pan Z."/>
            <person name="Liu X."/>
        </authorList>
    </citation>
    <scope>NUCLEOTIDE SEQUENCE [LARGE SCALE GENOMIC DNA]</scope>
    <source>
        <strain evidence="8">DSM 16317</strain>
    </source>
</reference>
<dbReference type="PANTHER" id="PTHR42986">
    <property type="entry name" value="BENZALDEHYDE DEHYDROGENASE YFMT"/>
    <property type="match status" value="1"/>
</dbReference>
<keyword evidence="2 5" id="KW-0560">Oxidoreductase</keyword>
<evidence type="ECO:0000256" key="4">
    <source>
        <dbReference type="PROSITE-ProRule" id="PRU10007"/>
    </source>
</evidence>
<dbReference type="InterPro" id="IPR029510">
    <property type="entry name" value="Ald_DH_CS_GLU"/>
</dbReference>
<sequence length="484" mass="52938">MFNYKELTKSYINGKWVRGESEKQYTLTNPYDDSELSTFPIASKEQVQYTYEVADKAYIAWAKDAVKRREVLEKVLAFFTDNEEEIVRVLAEESGSTYVKGKVEVGLTIACIQEAFKYVDSLGGRELPEVLPGKVNKAYRKPLGVISSISPFNFSLYLSMRTIVPALMLGNSVVHKGDIQTALTGGTIIAKAFDEAGIPAGVFNVILTKSYEIGDLMIEHPTVKLISFTGSTPMGCHIGQVAGGLLKRVALELGGNAPFVVLKDADVDQAVKAAIFGKFLHQGQICMMINRIIVHESLYDKFVEKFIVHAKGLPYGDPSDKSVVIGPLINHSQLENALGFIEEAKKDGIEVLLEGERVGNILTPTIFGNVSPNSKLAHTELFSPIASIIKVSSDEEAIEAANNTEFGLSSAIFTSDLVKGEELAAGLEFGMTHVNDQTVNAIESSPFGGVKNSGMGRFGNPWVVEEFTETKWVSVQTIDREFPF</sequence>
<organism evidence="7 8">
    <name type="scientific">Viridibacillus arvi</name>
    <dbReference type="NCBI Taxonomy" id="263475"/>
    <lineage>
        <taxon>Bacteria</taxon>
        <taxon>Bacillati</taxon>
        <taxon>Bacillota</taxon>
        <taxon>Bacilli</taxon>
        <taxon>Bacillales</taxon>
        <taxon>Caryophanaceae</taxon>
        <taxon>Viridibacillus</taxon>
    </lineage>
</organism>
<evidence type="ECO:0000256" key="1">
    <source>
        <dbReference type="ARBA" id="ARBA00009986"/>
    </source>
</evidence>
<dbReference type="Pfam" id="PF00171">
    <property type="entry name" value="Aldedh"/>
    <property type="match status" value="1"/>
</dbReference>
<dbReference type="PROSITE" id="PS00687">
    <property type="entry name" value="ALDEHYDE_DEHYDR_GLU"/>
    <property type="match status" value="1"/>
</dbReference>
<proteinExistence type="inferred from homology"/>
<dbReference type="SUPFAM" id="SSF53720">
    <property type="entry name" value="ALDH-like"/>
    <property type="match status" value="1"/>
</dbReference>
<evidence type="ECO:0000256" key="3">
    <source>
        <dbReference type="ARBA" id="ARBA00023027"/>
    </source>
</evidence>
<evidence type="ECO:0000313" key="7">
    <source>
        <dbReference type="EMBL" id="KOO50971.1"/>
    </source>
</evidence>
<dbReference type="AlphaFoldDB" id="A0A0M0LJ28"/>
<accession>A0A0M0LJ28</accession>
<dbReference type="FunFam" id="3.40.309.10:FF:000009">
    <property type="entry name" value="Aldehyde dehydrogenase A"/>
    <property type="match status" value="1"/>
</dbReference>
<name>A0A0M0LJ28_9BACL</name>
<evidence type="ECO:0000313" key="8">
    <source>
        <dbReference type="Proteomes" id="UP000036867"/>
    </source>
</evidence>
<dbReference type="InterPro" id="IPR016161">
    <property type="entry name" value="Ald_DH/histidinol_DH"/>
</dbReference>
<dbReference type="PANTHER" id="PTHR42986:SF1">
    <property type="entry name" value="BENZALDEHYDE DEHYDROGENASE YFMT"/>
    <property type="match status" value="1"/>
</dbReference>